<accession>A0ABR2KW49</accession>
<dbReference type="SUPFAM" id="SSF48403">
    <property type="entry name" value="Ankyrin repeat"/>
    <property type="match status" value="1"/>
</dbReference>
<dbReference type="PANTHER" id="PTHR24159">
    <property type="match status" value="1"/>
</dbReference>
<gene>
    <name evidence="1" type="ORF">M9Y10_023803</name>
</gene>
<evidence type="ECO:0000313" key="1">
    <source>
        <dbReference type="EMBL" id="KAK8895343.1"/>
    </source>
</evidence>
<evidence type="ECO:0008006" key="3">
    <source>
        <dbReference type="Google" id="ProtNLM"/>
    </source>
</evidence>
<name>A0ABR2KW49_9EUKA</name>
<reference evidence="1 2" key="1">
    <citation type="submission" date="2024-04" db="EMBL/GenBank/DDBJ databases">
        <title>Tritrichomonas musculus Genome.</title>
        <authorList>
            <person name="Alves-Ferreira E."/>
            <person name="Grigg M."/>
            <person name="Lorenzi H."/>
            <person name="Galac M."/>
        </authorList>
    </citation>
    <scope>NUCLEOTIDE SEQUENCE [LARGE SCALE GENOMIC DNA]</scope>
    <source>
        <strain evidence="1 2">EAF2021</strain>
    </source>
</reference>
<evidence type="ECO:0000313" key="2">
    <source>
        <dbReference type="Proteomes" id="UP001470230"/>
    </source>
</evidence>
<proteinExistence type="predicted"/>
<dbReference type="Proteomes" id="UP001470230">
    <property type="component" value="Unassembled WGS sequence"/>
</dbReference>
<dbReference type="PANTHER" id="PTHR24159:SF5">
    <property type="entry name" value="ANK_REP_REGION DOMAIN-CONTAINING PROTEIN"/>
    <property type="match status" value="1"/>
</dbReference>
<comment type="caution">
    <text evidence="1">The sequence shown here is derived from an EMBL/GenBank/DDBJ whole genome shotgun (WGS) entry which is preliminary data.</text>
</comment>
<organism evidence="1 2">
    <name type="scientific">Tritrichomonas musculus</name>
    <dbReference type="NCBI Taxonomy" id="1915356"/>
    <lineage>
        <taxon>Eukaryota</taxon>
        <taxon>Metamonada</taxon>
        <taxon>Parabasalia</taxon>
        <taxon>Tritrichomonadida</taxon>
        <taxon>Tritrichomonadidae</taxon>
        <taxon>Tritrichomonas</taxon>
    </lineage>
</organism>
<protein>
    <recommendedName>
        <fullName evidence="3">DUF3447 domain-containing protein</fullName>
    </recommendedName>
</protein>
<sequence length="375" mass="44964">MSDHQQVIEKYIEEKKNAYNFLLEYIDQTDDDNNFSFVKNKLFKDPKKVNRQEIKEILEITKNIADNHHRTQNFMQKIKEILKTLQNEIKLFFSNEKLFEIFQNSKLILQFLIESGMIEFTKEIFEKIRNKFELNGNRFCHFFYPEIKKLLGSENVKDIEDELLLYDPNVFDNFEAKRKSCENESYICTLIREDSVVEFISNVNQTNTKLTIDIKPSIFETNSFLIENKPTLIEYSAFYGSIQIFQYLMRNDVKLTPSLWLYAIHSQNADLIHTLESNNVEKPNNDYLECYLECIKCHHNDIAAYIENFYDLNDEARKREEIISTVFKYHNYAYFPTKIESSDEFFYLFCNNYIKLVNEFIKMKEPEMISFVIQQ</sequence>
<dbReference type="InterPro" id="IPR036770">
    <property type="entry name" value="Ankyrin_rpt-contain_sf"/>
</dbReference>
<keyword evidence="2" id="KW-1185">Reference proteome</keyword>
<dbReference type="EMBL" id="JAPFFF010000003">
    <property type="protein sequence ID" value="KAK8895343.1"/>
    <property type="molecule type" value="Genomic_DNA"/>
</dbReference>